<organism evidence="8 9">
    <name type="scientific">Trichococcus pasteurii</name>
    <dbReference type="NCBI Taxonomy" id="43064"/>
    <lineage>
        <taxon>Bacteria</taxon>
        <taxon>Bacillati</taxon>
        <taxon>Bacillota</taxon>
        <taxon>Bacilli</taxon>
        <taxon>Lactobacillales</taxon>
        <taxon>Carnobacteriaceae</taxon>
        <taxon>Trichococcus</taxon>
    </lineage>
</organism>
<keyword evidence="8" id="KW-0966">Cell projection</keyword>
<evidence type="ECO:0000256" key="4">
    <source>
        <dbReference type="ARBA" id="ARBA00022989"/>
    </source>
</evidence>
<dbReference type="Proteomes" id="UP000195985">
    <property type="component" value="Unassembled WGS sequence"/>
</dbReference>
<evidence type="ECO:0000313" key="8">
    <source>
        <dbReference type="EMBL" id="SLM52858.1"/>
    </source>
</evidence>
<dbReference type="GO" id="GO:0044781">
    <property type="term" value="P:bacterial-type flagellum organization"/>
    <property type="evidence" value="ECO:0007669"/>
    <property type="project" value="InterPro"/>
</dbReference>
<dbReference type="Pfam" id="PF04347">
    <property type="entry name" value="FliO"/>
    <property type="match status" value="1"/>
</dbReference>
<evidence type="ECO:0000256" key="1">
    <source>
        <dbReference type="ARBA" id="ARBA00004236"/>
    </source>
</evidence>
<dbReference type="OrthoDB" id="2298465at2"/>
<comment type="subcellular location">
    <subcellularLocation>
        <location evidence="1">Cell membrane</location>
    </subcellularLocation>
</comment>
<dbReference type="InterPro" id="IPR022781">
    <property type="entry name" value="Flagellar_biosynth_FliO"/>
</dbReference>
<dbReference type="EMBL" id="FWEY01000009">
    <property type="protein sequence ID" value="SLM52858.1"/>
    <property type="molecule type" value="Genomic_DNA"/>
</dbReference>
<evidence type="ECO:0000256" key="2">
    <source>
        <dbReference type="ARBA" id="ARBA00022475"/>
    </source>
</evidence>
<protein>
    <submittedName>
        <fullName evidence="8">Flagellar biosynthesis protein flio</fullName>
    </submittedName>
</protein>
<keyword evidence="5 7" id="KW-0472">Membrane</keyword>
<proteinExistence type="predicted"/>
<keyword evidence="8" id="KW-0282">Flagellum</keyword>
<keyword evidence="8" id="KW-0969">Cilium</keyword>
<keyword evidence="3 7" id="KW-0812">Transmembrane</keyword>
<keyword evidence="4 7" id="KW-1133">Transmembrane helix</keyword>
<dbReference type="GO" id="GO:0016020">
    <property type="term" value="C:membrane"/>
    <property type="evidence" value="ECO:0007669"/>
    <property type="project" value="InterPro"/>
</dbReference>
<feature type="region of interest" description="Disordered" evidence="6">
    <location>
        <begin position="101"/>
        <end position="123"/>
    </location>
</feature>
<dbReference type="STRING" id="43064.SAMN04488086_11073"/>
<keyword evidence="9" id="KW-1185">Reference proteome</keyword>
<evidence type="ECO:0000313" key="9">
    <source>
        <dbReference type="Proteomes" id="UP000195985"/>
    </source>
</evidence>
<reference evidence="9" key="1">
    <citation type="submission" date="2016-04" db="EMBL/GenBank/DDBJ databases">
        <authorList>
            <person name="Strepis N."/>
        </authorList>
    </citation>
    <scope>NUCLEOTIDE SEQUENCE [LARGE SCALE GENOMIC DNA]</scope>
</reference>
<evidence type="ECO:0000256" key="3">
    <source>
        <dbReference type="ARBA" id="ARBA00022692"/>
    </source>
</evidence>
<dbReference type="RefSeq" id="WP_086943598.1">
    <property type="nucleotide sequence ID" value="NZ_FONM01000010.1"/>
</dbReference>
<evidence type="ECO:0000256" key="7">
    <source>
        <dbReference type="SAM" id="Phobius"/>
    </source>
</evidence>
<dbReference type="AlphaFoldDB" id="A0A1W1III6"/>
<sequence length="123" mass="14276">MENEILYIGKSFIVLIFVIFAINYLLKLLDRFVNKNGKYITMIERIPLNRTSSLCVVKVADSYFLMSCTDSKNEILKELNIEEIKEEKAVLDPMQHKKFGPKSPVLFDEVDEGGRISRRGMRK</sequence>
<gene>
    <name evidence="8" type="ORF">TPAS_2566</name>
</gene>
<feature type="transmembrane region" description="Helical" evidence="7">
    <location>
        <begin position="6"/>
        <end position="26"/>
    </location>
</feature>
<evidence type="ECO:0000256" key="6">
    <source>
        <dbReference type="SAM" id="MobiDB-lite"/>
    </source>
</evidence>
<accession>A0A1W1III6</accession>
<keyword evidence="2" id="KW-1003">Cell membrane</keyword>
<name>A0A1W1III6_9LACT</name>
<evidence type="ECO:0000256" key="5">
    <source>
        <dbReference type="ARBA" id="ARBA00023136"/>
    </source>
</evidence>